<feature type="compositionally biased region" description="Basic and acidic residues" evidence="1">
    <location>
        <begin position="191"/>
        <end position="205"/>
    </location>
</feature>
<evidence type="ECO:0000256" key="2">
    <source>
        <dbReference type="SAM" id="Phobius"/>
    </source>
</evidence>
<evidence type="ECO:0000256" key="1">
    <source>
        <dbReference type="SAM" id="MobiDB-lite"/>
    </source>
</evidence>
<dbReference type="EMBL" id="BKCJ010002543">
    <property type="protein sequence ID" value="GEU49283.1"/>
    <property type="molecule type" value="Genomic_DNA"/>
</dbReference>
<keyword evidence="2" id="KW-1133">Transmembrane helix</keyword>
<proteinExistence type="predicted"/>
<evidence type="ECO:0000259" key="3">
    <source>
        <dbReference type="Pfam" id="PF25597"/>
    </source>
</evidence>
<dbReference type="AlphaFoldDB" id="A0A6L2KII0"/>
<keyword evidence="2" id="KW-0812">Transmembrane</keyword>
<protein>
    <submittedName>
        <fullName evidence="4">Retrovirus-related Pol polyprotein from transposon TNT 1-94</fullName>
    </submittedName>
</protein>
<gene>
    <name evidence="4" type="ORF">Tci_021261</name>
</gene>
<dbReference type="Pfam" id="PF25597">
    <property type="entry name" value="SH3_retrovirus"/>
    <property type="match status" value="1"/>
</dbReference>
<feature type="domain" description="Retroviral polymerase SH3-like" evidence="3">
    <location>
        <begin position="90"/>
        <end position="125"/>
    </location>
</feature>
<name>A0A6L2KII0_TANCI</name>
<keyword evidence="2" id="KW-0472">Membrane</keyword>
<accession>A0A6L2KII0</accession>
<feature type="region of interest" description="Disordered" evidence="1">
    <location>
        <begin position="174"/>
        <end position="220"/>
    </location>
</feature>
<sequence length="220" mass="25125">MVPKTPLQFGVAERVSRTFRVESTRLRVEALKMLRAYSVSMAYLIYHILYILIGLRILEEEWRGKDTSITHLNVFGCDLFVKLKDVCREAMKCTFICSGSDEVRYRFWDTESHHVIRSRDITFVDLIYGARSAINSSSLMKPIHKSLVVLVDILENLEENDSIVTEHTLNSEITQSLGGSSDTSEGFENNRSFEDSIRSEEEYSKNKASSNEGGFETPHV</sequence>
<comment type="caution">
    <text evidence="4">The sequence shown here is derived from an EMBL/GenBank/DDBJ whole genome shotgun (WGS) entry which is preliminary data.</text>
</comment>
<feature type="transmembrane region" description="Helical" evidence="2">
    <location>
        <begin position="36"/>
        <end position="58"/>
    </location>
</feature>
<reference evidence="4" key="1">
    <citation type="journal article" date="2019" name="Sci. Rep.">
        <title>Draft genome of Tanacetum cinerariifolium, the natural source of mosquito coil.</title>
        <authorList>
            <person name="Yamashiro T."/>
            <person name="Shiraishi A."/>
            <person name="Satake H."/>
            <person name="Nakayama K."/>
        </authorList>
    </citation>
    <scope>NUCLEOTIDE SEQUENCE</scope>
</reference>
<feature type="compositionally biased region" description="Polar residues" evidence="1">
    <location>
        <begin position="174"/>
        <end position="190"/>
    </location>
</feature>
<organism evidence="4">
    <name type="scientific">Tanacetum cinerariifolium</name>
    <name type="common">Dalmatian daisy</name>
    <name type="synonym">Chrysanthemum cinerariifolium</name>
    <dbReference type="NCBI Taxonomy" id="118510"/>
    <lineage>
        <taxon>Eukaryota</taxon>
        <taxon>Viridiplantae</taxon>
        <taxon>Streptophyta</taxon>
        <taxon>Embryophyta</taxon>
        <taxon>Tracheophyta</taxon>
        <taxon>Spermatophyta</taxon>
        <taxon>Magnoliopsida</taxon>
        <taxon>eudicotyledons</taxon>
        <taxon>Gunneridae</taxon>
        <taxon>Pentapetalae</taxon>
        <taxon>asterids</taxon>
        <taxon>campanulids</taxon>
        <taxon>Asterales</taxon>
        <taxon>Asteraceae</taxon>
        <taxon>Asteroideae</taxon>
        <taxon>Anthemideae</taxon>
        <taxon>Anthemidinae</taxon>
        <taxon>Tanacetum</taxon>
    </lineage>
</organism>
<evidence type="ECO:0000313" key="4">
    <source>
        <dbReference type="EMBL" id="GEU49283.1"/>
    </source>
</evidence>
<dbReference type="InterPro" id="IPR057670">
    <property type="entry name" value="SH3_retrovirus"/>
</dbReference>